<dbReference type="GO" id="GO:0016020">
    <property type="term" value="C:membrane"/>
    <property type="evidence" value="ECO:0007669"/>
    <property type="project" value="InterPro"/>
</dbReference>
<name>A0A419V3M9_9BACL</name>
<evidence type="ECO:0000256" key="1">
    <source>
        <dbReference type="SAM" id="Phobius"/>
    </source>
</evidence>
<feature type="transmembrane region" description="Helical" evidence="1">
    <location>
        <begin position="349"/>
        <end position="370"/>
    </location>
</feature>
<feature type="transmembrane region" description="Helical" evidence="1">
    <location>
        <begin position="376"/>
        <end position="395"/>
    </location>
</feature>
<evidence type="ECO:0000313" key="3">
    <source>
        <dbReference type="Proteomes" id="UP000285120"/>
    </source>
</evidence>
<dbReference type="AlphaFoldDB" id="A0A419V3M9"/>
<accession>A0A419V3M9</accession>
<organism evidence="2 3">
    <name type="scientific">Sinobaca qinghaiensis</name>
    <dbReference type="NCBI Taxonomy" id="342944"/>
    <lineage>
        <taxon>Bacteria</taxon>
        <taxon>Bacillati</taxon>
        <taxon>Bacillota</taxon>
        <taxon>Bacilli</taxon>
        <taxon>Bacillales</taxon>
        <taxon>Sporolactobacillaceae</taxon>
        <taxon>Sinobaca</taxon>
    </lineage>
</organism>
<dbReference type="EMBL" id="RAPK01000009">
    <property type="protein sequence ID" value="RKD73127.1"/>
    <property type="molecule type" value="Genomic_DNA"/>
</dbReference>
<reference evidence="2 3" key="1">
    <citation type="submission" date="2018-09" db="EMBL/GenBank/DDBJ databases">
        <title>Genomic Encyclopedia of Archaeal and Bacterial Type Strains, Phase II (KMG-II): from individual species to whole genera.</title>
        <authorList>
            <person name="Goeker M."/>
        </authorList>
    </citation>
    <scope>NUCLEOTIDE SEQUENCE [LARGE SCALE GENOMIC DNA]</scope>
    <source>
        <strain evidence="2 3">DSM 17008</strain>
    </source>
</reference>
<feature type="transmembrane region" description="Helical" evidence="1">
    <location>
        <begin position="136"/>
        <end position="155"/>
    </location>
</feature>
<dbReference type="Pfam" id="PF05975">
    <property type="entry name" value="EcsB"/>
    <property type="match status" value="1"/>
</dbReference>
<dbReference type="InterPro" id="IPR010288">
    <property type="entry name" value="EcsB_ABC"/>
</dbReference>
<proteinExistence type="predicted"/>
<protein>
    <submittedName>
        <fullName evidence="2">ABC-2 type transport system permease protein</fullName>
    </submittedName>
</protein>
<keyword evidence="1" id="KW-1133">Transmembrane helix</keyword>
<feature type="transmembrane region" description="Helical" evidence="1">
    <location>
        <begin position="55"/>
        <end position="72"/>
    </location>
</feature>
<feature type="transmembrane region" description="Helical" evidence="1">
    <location>
        <begin position="190"/>
        <end position="207"/>
    </location>
</feature>
<gene>
    <name evidence="2" type="ORF">ATL39_2332</name>
</gene>
<keyword evidence="3" id="KW-1185">Reference proteome</keyword>
<feature type="transmembrane region" description="Helical" evidence="1">
    <location>
        <begin position="285"/>
        <end position="304"/>
    </location>
</feature>
<feature type="transmembrane region" description="Helical" evidence="1">
    <location>
        <begin position="167"/>
        <end position="184"/>
    </location>
</feature>
<dbReference type="Proteomes" id="UP000285120">
    <property type="component" value="Unassembled WGS sequence"/>
</dbReference>
<dbReference type="PIRSF" id="PIRSF037259">
    <property type="entry name" value="EcsB_ABC"/>
    <property type="match status" value="1"/>
</dbReference>
<dbReference type="RefSeq" id="WP_170146913.1">
    <property type="nucleotide sequence ID" value="NZ_RAPK01000009.1"/>
</dbReference>
<comment type="caution">
    <text evidence="2">The sequence shown here is derived from an EMBL/GenBank/DDBJ whole genome shotgun (WGS) entry which is preliminary data.</text>
</comment>
<sequence length="406" mass="47499">MGTLDRLWEERAGEFAGTAIRYLRLVANSGFMFSIYALFLVGGFMYPAFLEWLPAYVPVLELFTLVFTYFLTRNPIRTFLKEADMVFLLPMENQLGPYFRKSVLYSYVLQSLFIVLLYFILGPLYQNRLFEESNSFLLVLVVILAVKGWNIASAWAEWRLQDHRIRWGLLFGRILLTASVLYVVFSDASWLLAALLLAAMAGAYLAYHGRLSKKYALKWEAVFSMEQRRLSAFYRFIQSFADVPFIKTPVKRRRWLSGLADRMPFQKDKAYRYMYVKAFVRSGEYLGMYARLLLVGCLVMYAFPFEWLRVLVSVLFVYLTGVQLRTLWYHFDTNIWPDLYPLALSEKEYSFQFLVLRLLLLQSILFSAAYLLLGTYMLFSLVILGAGLLLSYYLARQRPKNRLELS</sequence>
<feature type="transmembrane region" description="Helical" evidence="1">
    <location>
        <begin position="30"/>
        <end position="49"/>
    </location>
</feature>
<keyword evidence="1" id="KW-0472">Membrane</keyword>
<keyword evidence="1" id="KW-0812">Transmembrane</keyword>
<evidence type="ECO:0000313" key="2">
    <source>
        <dbReference type="EMBL" id="RKD73127.1"/>
    </source>
</evidence>
<feature type="transmembrane region" description="Helical" evidence="1">
    <location>
        <begin position="310"/>
        <end position="328"/>
    </location>
</feature>
<feature type="transmembrane region" description="Helical" evidence="1">
    <location>
        <begin position="104"/>
        <end position="124"/>
    </location>
</feature>